<evidence type="ECO:0000259" key="5">
    <source>
        <dbReference type="Pfam" id="PF00419"/>
    </source>
</evidence>
<dbReference type="SUPFAM" id="SSF49401">
    <property type="entry name" value="Bacterial adhesins"/>
    <property type="match status" value="1"/>
</dbReference>
<accession>A0A433ZV68</accession>
<dbReference type="OrthoDB" id="6454634at2"/>
<evidence type="ECO:0000256" key="1">
    <source>
        <dbReference type="ARBA" id="ARBA00004561"/>
    </source>
</evidence>
<dbReference type="InterPro" id="IPR000259">
    <property type="entry name" value="Adhesion_dom_fimbrial"/>
</dbReference>
<evidence type="ECO:0000256" key="4">
    <source>
        <dbReference type="SAM" id="SignalP"/>
    </source>
</evidence>
<keyword evidence="4" id="KW-0732">Signal</keyword>
<dbReference type="Proteomes" id="UP000286908">
    <property type="component" value="Unassembled WGS sequence"/>
</dbReference>
<sequence>MMILNNQNKWMMLVLLMLSIPAAADCGKSTSVLKTAESHLLARIEGKISAGALLATDILQVDDISACNNSTYEELLLVATQLNSDSSPEFFRMINGVPAYYLNKDYTYSVRLDGVQPYSSQGVPFSAENRNGIMYIPRVLISVYAATDNPEPLRLPSSQVGQIKNDRHETIARLKLSANIDTVETCAIDTPQITYDFSDLELSDFPAETGRTGIRSDNTLSVSCTNDKTTKRVSVILSEATRFAQADKAVIASTNPAIGFVLYYNGEQITAKNRAYLGNMQKQLNVSVTAYIYKLKNRVEPGQFSGTAEYIIRFD</sequence>
<feature type="chain" id="PRO_5019288025" description="Fimbrial-type adhesion domain-containing protein" evidence="4">
    <location>
        <begin position="25"/>
        <end position="315"/>
    </location>
</feature>
<dbReference type="InterPro" id="IPR008966">
    <property type="entry name" value="Adhesion_dom_sf"/>
</dbReference>
<keyword evidence="3" id="KW-0281">Fimbrium</keyword>
<dbReference type="InterPro" id="IPR036937">
    <property type="entry name" value="Adhesion_dom_fimbrial_sf"/>
</dbReference>
<dbReference type="PANTHER" id="PTHR33420:SF14">
    <property type="entry name" value="TYPE 1 FIMBRIN D-MANNOSE SPECIFIC ADHESIN"/>
    <property type="match status" value="1"/>
</dbReference>
<reference evidence="6 7" key="1">
    <citation type="submission" date="2017-08" db="EMBL/GenBank/DDBJ databases">
        <title>Draft genome sequence of pheromone producing symbiont Morganella morganii, of the female New Zealand grass grub Costelytra giveni.</title>
        <authorList>
            <person name="Laugraud A."/>
            <person name="Young S.D."/>
            <person name="Hurst M.H."/>
        </authorList>
    </citation>
    <scope>NUCLEOTIDE SEQUENCE [LARGE SCALE GENOMIC DNA]</scope>
    <source>
        <strain evidence="6 7">MMsCG</strain>
    </source>
</reference>
<dbReference type="InterPro" id="IPR050263">
    <property type="entry name" value="Bact_Fimbrial_Adh_Pro"/>
</dbReference>
<comment type="caution">
    <text evidence="6">The sequence shown here is derived from an EMBL/GenBank/DDBJ whole genome shotgun (WGS) entry which is preliminary data.</text>
</comment>
<organism evidence="6 7">
    <name type="scientific">Morganella morganii</name>
    <name type="common">Proteus morganii</name>
    <dbReference type="NCBI Taxonomy" id="582"/>
    <lineage>
        <taxon>Bacteria</taxon>
        <taxon>Pseudomonadati</taxon>
        <taxon>Pseudomonadota</taxon>
        <taxon>Gammaproteobacteria</taxon>
        <taxon>Enterobacterales</taxon>
        <taxon>Morganellaceae</taxon>
        <taxon>Morganella</taxon>
    </lineage>
</organism>
<feature type="domain" description="Fimbrial-type adhesion" evidence="5">
    <location>
        <begin position="176"/>
        <end position="314"/>
    </location>
</feature>
<dbReference type="EMBL" id="NRQY01000001">
    <property type="protein sequence ID" value="RUT66023.1"/>
    <property type="molecule type" value="Genomic_DNA"/>
</dbReference>
<gene>
    <name evidence="6" type="ORF">CKG00_06110</name>
</gene>
<dbReference type="Pfam" id="PF00419">
    <property type="entry name" value="Fimbrial"/>
    <property type="match status" value="1"/>
</dbReference>
<dbReference type="GO" id="GO:0009289">
    <property type="term" value="C:pilus"/>
    <property type="evidence" value="ECO:0007669"/>
    <property type="project" value="UniProtKB-SubCell"/>
</dbReference>
<name>A0A433ZV68_MORMO</name>
<dbReference type="GO" id="GO:0043709">
    <property type="term" value="P:cell adhesion involved in single-species biofilm formation"/>
    <property type="evidence" value="ECO:0007669"/>
    <property type="project" value="TreeGrafter"/>
</dbReference>
<evidence type="ECO:0000256" key="3">
    <source>
        <dbReference type="ARBA" id="ARBA00023263"/>
    </source>
</evidence>
<comment type="subcellular location">
    <subcellularLocation>
        <location evidence="1">Fimbrium</location>
    </subcellularLocation>
</comment>
<evidence type="ECO:0000313" key="6">
    <source>
        <dbReference type="EMBL" id="RUT66023.1"/>
    </source>
</evidence>
<evidence type="ECO:0000313" key="7">
    <source>
        <dbReference type="Proteomes" id="UP000286908"/>
    </source>
</evidence>
<comment type="similarity">
    <text evidence="2">Belongs to the fimbrial protein family.</text>
</comment>
<dbReference type="Gene3D" id="2.60.40.1090">
    <property type="entry name" value="Fimbrial-type adhesion domain"/>
    <property type="match status" value="1"/>
</dbReference>
<proteinExistence type="inferred from homology"/>
<dbReference type="PANTHER" id="PTHR33420">
    <property type="entry name" value="FIMBRIAL SUBUNIT ELFA-RELATED"/>
    <property type="match status" value="1"/>
</dbReference>
<evidence type="ECO:0000256" key="2">
    <source>
        <dbReference type="ARBA" id="ARBA00006671"/>
    </source>
</evidence>
<protein>
    <recommendedName>
        <fullName evidence="5">Fimbrial-type adhesion domain-containing protein</fullName>
    </recommendedName>
</protein>
<feature type="signal peptide" evidence="4">
    <location>
        <begin position="1"/>
        <end position="24"/>
    </location>
</feature>
<dbReference type="AlphaFoldDB" id="A0A433ZV68"/>